<protein>
    <submittedName>
        <fullName evidence="1">Uncharacterized protein</fullName>
    </submittedName>
</protein>
<reference evidence="1 2" key="1">
    <citation type="journal article" date="2020" name="Nat. Food">
        <title>A phased Vanilla planifolia genome enables genetic improvement of flavour and production.</title>
        <authorList>
            <person name="Hasing T."/>
            <person name="Tang H."/>
            <person name="Brym M."/>
            <person name="Khazi F."/>
            <person name="Huang T."/>
            <person name="Chambers A.H."/>
        </authorList>
    </citation>
    <scope>NUCLEOTIDE SEQUENCE [LARGE SCALE GENOMIC DNA]</scope>
    <source>
        <tissue evidence="1">Leaf</tissue>
    </source>
</reference>
<keyword evidence="2" id="KW-1185">Reference proteome</keyword>
<dbReference type="EMBL" id="JADCNL010000003">
    <property type="protein sequence ID" value="KAG0488622.1"/>
    <property type="molecule type" value="Genomic_DNA"/>
</dbReference>
<name>A0A835RMC8_VANPL</name>
<evidence type="ECO:0000313" key="1">
    <source>
        <dbReference type="EMBL" id="KAG0488622.1"/>
    </source>
</evidence>
<organism evidence="1 2">
    <name type="scientific">Vanilla planifolia</name>
    <name type="common">Vanilla</name>
    <dbReference type="NCBI Taxonomy" id="51239"/>
    <lineage>
        <taxon>Eukaryota</taxon>
        <taxon>Viridiplantae</taxon>
        <taxon>Streptophyta</taxon>
        <taxon>Embryophyta</taxon>
        <taxon>Tracheophyta</taxon>
        <taxon>Spermatophyta</taxon>
        <taxon>Magnoliopsida</taxon>
        <taxon>Liliopsida</taxon>
        <taxon>Asparagales</taxon>
        <taxon>Orchidaceae</taxon>
        <taxon>Vanilloideae</taxon>
        <taxon>Vanilleae</taxon>
        <taxon>Vanilla</taxon>
    </lineage>
</organism>
<dbReference type="Proteomes" id="UP000636800">
    <property type="component" value="Chromosome 3"/>
</dbReference>
<accession>A0A835RMC8</accession>
<dbReference type="AlphaFoldDB" id="A0A835RMC8"/>
<proteinExistence type="predicted"/>
<gene>
    <name evidence="1" type="ORF">HPP92_007433</name>
</gene>
<sequence>MKQRTSPLSFLYLSGMRKFPSLTDTSGVITGTRVHVQGGIGGSIRLGIRYVLT</sequence>
<dbReference type="OrthoDB" id="786013at2759"/>
<evidence type="ECO:0000313" key="2">
    <source>
        <dbReference type="Proteomes" id="UP000636800"/>
    </source>
</evidence>
<comment type="caution">
    <text evidence="1">The sequence shown here is derived from an EMBL/GenBank/DDBJ whole genome shotgun (WGS) entry which is preliminary data.</text>
</comment>